<feature type="transmembrane region" description="Helical" evidence="6">
    <location>
        <begin position="226"/>
        <end position="245"/>
    </location>
</feature>
<dbReference type="GO" id="GO:0140359">
    <property type="term" value="F:ABC-type transporter activity"/>
    <property type="evidence" value="ECO:0007669"/>
    <property type="project" value="InterPro"/>
</dbReference>
<keyword evidence="9" id="KW-1185">Reference proteome</keyword>
<evidence type="ECO:0000256" key="2">
    <source>
        <dbReference type="ARBA" id="ARBA00022475"/>
    </source>
</evidence>
<keyword evidence="2" id="KW-1003">Cell membrane</keyword>
<reference evidence="8 9" key="1">
    <citation type="submission" date="2020-08" db="EMBL/GenBank/DDBJ databases">
        <title>Genomic Encyclopedia of Type Strains, Phase IV (KMG-IV): sequencing the most valuable type-strain genomes for metagenomic binning, comparative biology and taxonomic classification.</title>
        <authorList>
            <person name="Goeker M."/>
        </authorList>
    </citation>
    <scope>NUCLEOTIDE SEQUENCE [LARGE SCALE GENOMIC DNA]</scope>
    <source>
        <strain evidence="8 9">DSM 15581</strain>
    </source>
</reference>
<evidence type="ECO:0000313" key="9">
    <source>
        <dbReference type="Proteomes" id="UP000528945"/>
    </source>
</evidence>
<evidence type="ECO:0000256" key="5">
    <source>
        <dbReference type="ARBA" id="ARBA00023136"/>
    </source>
</evidence>
<proteinExistence type="predicted"/>
<dbReference type="GO" id="GO:0005886">
    <property type="term" value="C:plasma membrane"/>
    <property type="evidence" value="ECO:0007669"/>
    <property type="project" value="UniProtKB-SubCell"/>
</dbReference>
<keyword evidence="3 6" id="KW-0812">Transmembrane</keyword>
<organism evidence="8 9">
    <name type="scientific">Sphingomonas aquatilis</name>
    <dbReference type="NCBI Taxonomy" id="93063"/>
    <lineage>
        <taxon>Bacteria</taxon>
        <taxon>Pseudomonadati</taxon>
        <taxon>Pseudomonadota</taxon>
        <taxon>Alphaproteobacteria</taxon>
        <taxon>Sphingomonadales</taxon>
        <taxon>Sphingomonadaceae</taxon>
        <taxon>Sphingomonas</taxon>
    </lineage>
</organism>
<dbReference type="RefSeq" id="WP_147036807.1">
    <property type="nucleotide sequence ID" value="NZ_JACIDB010000017.1"/>
</dbReference>
<sequence length="373" mass="39237">MSLSAGLRVEIGRLARSRLDLALLTLLPAVLLVSMAAMIFPGSLHGLKVVVVDRDGGALARAIVRTIEASPRLKLTGVTPQIGVALSAIRREDAQAVLVIPSRVGAAGDTQQPIEILYQAQFLAAGSLASTDLELATAAALGMNATSATHLAGLDQVPRLAPGIHVRLLGNPTLSLEWYLGLLLGPGVLHLLIAVTAIGSAGLLLDSKSFETFAGRTAAPAMWITGRMIPHVAAGTLWGTAWFLWLTLARGYRLEGSLWVVLLGLFLLFVATIAIGLFLLAVTRETATALSGAVIIAGSALAYSGASLPINGAPWVAQAWNAVLPLTHYLRLQMDEAMGAALRPAVVEAGWLLVYPLGPGLLALFLMTRQRRR</sequence>
<keyword evidence="5 6" id="KW-0472">Membrane</keyword>
<feature type="transmembrane region" description="Helical" evidence="6">
    <location>
        <begin position="349"/>
        <end position="367"/>
    </location>
</feature>
<dbReference type="AlphaFoldDB" id="A0AAW3TWP6"/>
<dbReference type="InterPro" id="IPR013525">
    <property type="entry name" value="ABC2_TM"/>
</dbReference>
<protein>
    <submittedName>
        <fullName evidence="8">ABC-2 type transport system permease protein</fullName>
    </submittedName>
</protein>
<feature type="domain" description="ABC-2 type transporter transmembrane" evidence="7">
    <location>
        <begin position="23"/>
        <end position="364"/>
    </location>
</feature>
<feature type="transmembrane region" description="Helical" evidence="6">
    <location>
        <begin position="178"/>
        <end position="205"/>
    </location>
</feature>
<comment type="caution">
    <text evidence="8">The sequence shown here is derived from an EMBL/GenBank/DDBJ whole genome shotgun (WGS) entry which is preliminary data.</text>
</comment>
<evidence type="ECO:0000256" key="6">
    <source>
        <dbReference type="SAM" id="Phobius"/>
    </source>
</evidence>
<evidence type="ECO:0000256" key="4">
    <source>
        <dbReference type="ARBA" id="ARBA00022989"/>
    </source>
</evidence>
<dbReference type="EMBL" id="JACIDB010000017">
    <property type="protein sequence ID" value="MBB3877432.1"/>
    <property type="molecule type" value="Genomic_DNA"/>
</dbReference>
<name>A0AAW3TWP6_9SPHN</name>
<evidence type="ECO:0000313" key="8">
    <source>
        <dbReference type="EMBL" id="MBB3877432.1"/>
    </source>
</evidence>
<dbReference type="PANTHER" id="PTHR30294:SF47">
    <property type="entry name" value="INNER MEMBRANE TRANSPORT PERMEASE YHHJ"/>
    <property type="match status" value="1"/>
</dbReference>
<feature type="transmembrane region" description="Helical" evidence="6">
    <location>
        <begin position="21"/>
        <end position="40"/>
    </location>
</feature>
<feature type="transmembrane region" description="Helical" evidence="6">
    <location>
        <begin position="287"/>
        <end position="306"/>
    </location>
</feature>
<dbReference type="Pfam" id="PF12698">
    <property type="entry name" value="ABC2_membrane_3"/>
    <property type="match status" value="1"/>
</dbReference>
<keyword evidence="4 6" id="KW-1133">Transmembrane helix</keyword>
<dbReference type="Proteomes" id="UP000528945">
    <property type="component" value="Unassembled WGS sequence"/>
</dbReference>
<dbReference type="PANTHER" id="PTHR30294">
    <property type="entry name" value="MEMBRANE COMPONENT OF ABC TRANSPORTER YHHJ-RELATED"/>
    <property type="match status" value="1"/>
</dbReference>
<gene>
    <name evidence="8" type="ORF">GGR47_003700</name>
</gene>
<accession>A0AAW3TWP6</accession>
<feature type="transmembrane region" description="Helical" evidence="6">
    <location>
        <begin position="257"/>
        <end position="280"/>
    </location>
</feature>
<evidence type="ECO:0000256" key="1">
    <source>
        <dbReference type="ARBA" id="ARBA00004651"/>
    </source>
</evidence>
<dbReference type="Gene3D" id="3.40.1710.10">
    <property type="entry name" value="abc type-2 transporter like domain"/>
    <property type="match status" value="1"/>
</dbReference>
<comment type="subcellular location">
    <subcellularLocation>
        <location evidence="1">Cell membrane</location>
        <topology evidence="1">Multi-pass membrane protein</topology>
    </subcellularLocation>
</comment>
<evidence type="ECO:0000256" key="3">
    <source>
        <dbReference type="ARBA" id="ARBA00022692"/>
    </source>
</evidence>
<evidence type="ECO:0000259" key="7">
    <source>
        <dbReference type="Pfam" id="PF12698"/>
    </source>
</evidence>
<dbReference type="InterPro" id="IPR051449">
    <property type="entry name" value="ABC-2_transporter_component"/>
</dbReference>